<protein>
    <submittedName>
        <fullName evidence="6">UPF0182 family protein</fullName>
    </submittedName>
</protein>
<evidence type="ECO:0000256" key="1">
    <source>
        <dbReference type="ARBA" id="ARBA00022475"/>
    </source>
</evidence>
<dbReference type="RefSeq" id="WP_285312228.1">
    <property type="nucleotide sequence ID" value="NZ_JASOIH010000315.1"/>
</dbReference>
<evidence type="ECO:0000256" key="3">
    <source>
        <dbReference type="ARBA" id="ARBA00022989"/>
    </source>
</evidence>
<feature type="compositionally biased region" description="Acidic residues" evidence="5">
    <location>
        <begin position="84"/>
        <end position="94"/>
    </location>
</feature>
<feature type="non-terminal residue" evidence="6">
    <location>
        <position position="94"/>
    </location>
</feature>
<evidence type="ECO:0000313" key="6">
    <source>
        <dbReference type="EMBL" id="MDK6900619.1"/>
    </source>
</evidence>
<sequence>INQEGLSQGQRTWVNDHTVYTHGFGAVAAFGNKVTPDGLPAYWEHSIPSRGKMGDYEPRIYFSPQSPQYSVVGAPKGSAPQELDYPDDNAESGQ</sequence>
<keyword evidence="3" id="KW-1133">Transmembrane helix</keyword>
<keyword evidence="1" id="KW-1003">Cell membrane</keyword>
<dbReference type="Pfam" id="PF03699">
    <property type="entry name" value="UPF0182"/>
    <property type="match status" value="1"/>
</dbReference>
<gene>
    <name evidence="6" type="ORF">QP229_11730</name>
</gene>
<dbReference type="AlphaFoldDB" id="A0AAW6XZH6"/>
<reference evidence="6" key="1">
    <citation type="submission" date="2023-05" db="EMBL/GenBank/DDBJ databases">
        <title>Cataloging the Phylogenetic Diversity of Human Bladder Bacteria.</title>
        <authorList>
            <person name="Du J."/>
        </authorList>
    </citation>
    <scope>NUCLEOTIDE SEQUENCE</scope>
    <source>
        <strain evidence="6">UMB8703</strain>
    </source>
</reference>
<dbReference type="InterPro" id="IPR005372">
    <property type="entry name" value="UPF0182"/>
</dbReference>
<dbReference type="Proteomes" id="UP001230629">
    <property type="component" value="Unassembled WGS sequence"/>
</dbReference>
<name>A0AAW6XZH6_STRAG</name>
<evidence type="ECO:0000313" key="7">
    <source>
        <dbReference type="Proteomes" id="UP001230629"/>
    </source>
</evidence>
<organism evidence="6 7">
    <name type="scientific">Streptococcus agalactiae</name>
    <dbReference type="NCBI Taxonomy" id="1311"/>
    <lineage>
        <taxon>Bacteria</taxon>
        <taxon>Bacillati</taxon>
        <taxon>Bacillota</taxon>
        <taxon>Bacilli</taxon>
        <taxon>Lactobacillales</taxon>
        <taxon>Streptococcaceae</taxon>
        <taxon>Streptococcus</taxon>
    </lineage>
</organism>
<dbReference type="GO" id="GO:0005576">
    <property type="term" value="C:extracellular region"/>
    <property type="evidence" value="ECO:0007669"/>
    <property type="project" value="TreeGrafter"/>
</dbReference>
<feature type="non-terminal residue" evidence="6">
    <location>
        <position position="1"/>
    </location>
</feature>
<dbReference type="PANTHER" id="PTHR39344:SF1">
    <property type="entry name" value="UPF0182 PROTEIN SLL1060"/>
    <property type="match status" value="1"/>
</dbReference>
<evidence type="ECO:0000256" key="4">
    <source>
        <dbReference type="ARBA" id="ARBA00023136"/>
    </source>
</evidence>
<accession>A0AAW6XZH6</accession>
<dbReference type="GO" id="GO:0016020">
    <property type="term" value="C:membrane"/>
    <property type="evidence" value="ECO:0007669"/>
    <property type="project" value="InterPro"/>
</dbReference>
<dbReference type="EMBL" id="JASOIH010000315">
    <property type="protein sequence ID" value="MDK6900619.1"/>
    <property type="molecule type" value="Genomic_DNA"/>
</dbReference>
<keyword evidence="4" id="KW-0472">Membrane</keyword>
<feature type="region of interest" description="Disordered" evidence="5">
    <location>
        <begin position="67"/>
        <end position="94"/>
    </location>
</feature>
<comment type="caution">
    <text evidence="6">The sequence shown here is derived from an EMBL/GenBank/DDBJ whole genome shotgun (WGS) entry which is preliminary data.</text>
</comment>
<proteinExistence type="predicted"/>
<dbReference type="PANTHER" id="PTHR39344">
    <property type="entry name" value="UPF0182 PROTEIN SLL1060"/>
    <property type="match status" value="1"/>
</dbReference>
<evidence type="ECO:0000256" key="5">
    <source>
        <dbReference type="SAM" id="MobiDB-lite"/>
    </source>
</evidence>
<keyword evidence="2" id="KW-0812">Transmembrane</keyword>
<evidence type="ECO:0000256" key="2">
    <source>
        <dbReference type="ARBA" id="ARBA00022692"/>
    </source>
</evidence>